<proteinExistence type="predicted"/>
<comment type="subcellular location">
    <subcellularLocation>
        <location evidence="1">Cell membrane</location>
        <topology evidence="1">Multi-pass membrane protein</topology>
    </subcellularLocation>
</comment>
<evidence type="ECO:0000259" key="8">
    <source>
        <dbReference type="Pfam" id="PF06271"/>
    </source>
</evidence>
<dbReference type="Proteomes" id="UP000642748">
    <property type="component" value="Unassembled WGS sequence"/>
</dbReference>
<feature type="transmembrane region" description="Helical" evidence="7">
    <location>
        <begin position="81"/>
        <end position="108"/>
    </location>
</feature>
<comment type="caution">
    <text evidence="9">The sequence shown here is derived from an EMBL/GenBank/DDBJ whole genome shotgun (WGS) entry which is preliminary data.</text>
</comment>
<keyword evidence="2" id="KW-1003">Cell membrane</keyword>
<dbReference type="InterPro" id="IPR051791">
    <property type="entry name" value="Pra-immunoreactive"/>
</dbReference>
<dbReference type="Pfam" id="PF06271">
    <property type="entry name" value="RDD"/>
    <property type="match status" value="1"/>
</dbReference>
<feature type="domain" description="RDD" evidence="8">
    <location>
        <begin position="74"/>
        <end position="228"/>
    </location>
</feature>
<evidence type="ECO:0000313" key="10">
    <source>
        <dbReference type="Proteomes" id="UP000642748"/>
    </source>
</evidence>
<evidence type="ECO:0000256" key="6">
    <source>
        <dbReference type="SAM" id="MobiDB-lite"/>
    </source>
</evidence>
<keyword evidence="10" id="KW-1185">Reference proteome</keyword>
<dbReference type="GO" id="GO:0005886">
    <property type="term" value="C:plasma membrane"/>
    <property type="evidence" value="ECO:0007669"/>
    <property type="project" value="UniProtKB-SubCell"/>
</dbReference>
<protein>
    <recommendedName>
        <fullName evidence="8">RDD domain-containing protein</fullName>
    </recommendedName>
</protein>
<feature type="compositionally biased region" description="Pro residues" evidence="6">
    <location>
        <begin position="14"/>
        <end position="26"/>
    </location>
</feature>
<gene>
    <name evidence="9" type="ORF">Raf01_69320</name>
</gene>
<reference evidence="9" key="1">
    <citation type="submission" date="2021-01" db="EMBL/GenBank/DDBJ databases">
        <title>Whole genome shotgun sequence of Rugosimonospora africana NBRC 104875.</title>
        <authorList>
            <person name="Komaki H."/>
            <person name="Tamura T."/>
        </authorList>
    </citation>
    <scope>NUCLEOTIDE SEQUENCE</scope>
    <source>
        <strain evidence="9">NBRC 104875</strain>
    </source>
</reference>
<keyword evidence="5 7" id="KW-0472">Membrane</keyword>
<evidence type="ECO:0000256" key="3">
    <source>
        <dbReference type="ARBA" id="ARBA00022692"/>
    </source>
</evidence>
<keyword evidence="3 7" id="KW-0812">Transmembrane</keyword>
<evidence type="ECO:0000313" key="9">
    <source>
        <dbReference type="EMBL" id="GIH18760.1"/>
    </source>
</evidence>
<dbReference type="PANTHER" id="PTHR36115:SF4">
    <property type="entry name" value="MEMBRANE PROTEIN"/>
    <property type="match status" value="1"/>
</dbReference>
<evidence type="ECO:0000256" key="7">
    <source>
        <dbReference type="SAM" id="Phobius"/>
    </source>
</evidence>
<evidence type="ECO:0000256" key="2">
    <source>
        <dbReference type="ARBA" id="ARBA00022475"/>
    </source>
</evidence>
<dbReference type="InterPro" id="IPR010432">
    <property type="entry name" value="RDD"/>
</dbReference>
<keyword evidence="4 7" id="KW-1133">Transmembrane helix</keyword>
<accession>A0A8J3VU21</accession>
<sequence length="236" mass="24931">MTQSEPPAGSGEPRPAPGFPPPPNRPTVPQAGYLPPPPSPMPGYPPPGYGYPPPGYPLGGPVLPPGIAPNGQPLASFGDRLLAYLIDSAIIGGALLVVAVPAMIIVLMSSMHNLRLNADGTLDTGNVLSFYGLFFAVDGALLLLGVAAAYVYQVEMMYRSGQTVGKRAMKLRVVCLDPGAPMTRGVAAKRWLIGWVVGIIVGLFAWIDGLWQLWDQPFKQCLHDKVAGTVVVKQAP</sequence>
<name>A0A8J3VU21_9ACTN</name>
<evidence type="ECO:0000256" key="4">
    <source>
        <dbReference type="ARBA" id="ARBA00022989"/>
    </source>
</evidence>
<dbReference type="RefSeq" id="WP_203922264.1">
    <property type="nucleotide sequence ID" value="NZ_BONZ01000071.1"/>
</dbReference>
<feature type="transmembrane region" description="Helical" evidence="7">
    <location>
        <begin position="128"/>
        <end position="152"/>
    </location>
</feature>
<feature type="compositionally biased region" description="Pro residues" evidence="6">
    <location>
        <begin position="34"/>
        <end position="46"/>
    </location>
</feature>
<evidence type="ECO:0000256" key="5">
    <source>
        <dbReference type="ARBA" id="ARBA00023136"/>
    </source>
</evidence>
<feature type="transmembrane region" description="Helical" evidence="7">
    <location>
        <begin position="192"/>
        <end position="214"/>
    </location>
</feature>
<feature type="region of interest" description="Disordered" evidence="6">
    <location>
        <begin position="1"/>
        <end position="46"/>
    </location>
</feature>
<dbReference type="AlphaFoldDB" id="A0A8J3VU21"/>
<dbReference type="EMBL" id="BONZ01000071">
    <property type="protein sequence ID" value="GIH18760.1"/>
    <property type="molecule type" value="Genomic_DNA"/>
</dbReference>
<evidence type="ECO:0000256" key="1">
    <source>
        <dbReference type="ARBA" id="ARBA00004651"/>
    </source>
</evidence>
<dbReference type="PANTHER" id="PTHR36115">
    <property type="entry name" value="PROLINE-RICH ANTIGEN HOMOLOG-RELATED"/>
    <property type="match status" value="1"/>
</dbReference>
<organism evidence="9 10">
    <name type="scientific">Rugosimonospora africana</name>
    <dbReference type="NCBI Taxonomy" id="556532"/>
    <lineage>
        <taxon>Bacteria</taxon>
        <taxon>Bacillati</taxon>
        <taxon>Actinomycetota</taxon>
        <taxon>Actinomycetes</taxon>
        <taxon>Micromonosporales</taxon>
        <taxon>Micromonosporaceae</taxon>
        <taxon>Rugosimonospora</taxon>
    </lineage>
</organism>